<dbReference type="EnsemblPlants" id="PGSC0003DMT400095310">
    <property type="protein sequence ID" value="PGSC0003DMT400095310"/>
    <property type="gene ID" value="PGSC0003DMG400044881"/>
</dbReference>
<organism evidence="1 2">
    <name type="scientific">Solanum tuberosum</name>
    <name type="common">Potato</name>
    <dbReference type="NCBI Taxonomy" id="4113"/>
    <lineage>
        <taxon>Eukaryota</taxon>
        <taxon>Viridiplantae</taxon>
        <taxon>Streptophyta</taxon>
        <taxon>Embryophyta</taxon>
        <taxon>Tracheophyta</taxon>
        <taxon>Spermatophyta</taxon>
        <taxon>Magnoliopsida</taxon>
        <taxon>eudicotyledons</taxon>
        <taxon>Gunneridae</taxon>
        <taxon>Pentapetalae</taxon>
        <taxon>asterids</taxon>
        <taxon>lamiids</taxon>
        <taxon>Solanales</taxon>
        <taxon>Solanaceae</taxon>
        <taxon>Solanoideae</taxon>
        <taxon>Solaneae</taxon>
        <taxon>Solanum</taxon>
    </lineage>
</organism>
<sequence length="92" mass="10833">MDRNRDDHVNDPGFTKVIHERVLDCNFGVLPYFEFWRTLEGNLKEIFRGESSSGLLVEYRVVWYSLLAFTLVYVLRSDPSDHSSSSFYESFE</sequence>
<dbReference type="InParanoid" id="M1DW06"/>
<proteinExistence type="predicted"/>
<name>M1DW06_SOLTU</name>
<accession>M1DW06</accession>
<reference evidence="2" key="1">
    <citation type="journal article" date="2011" name="Nature">
        <title>Genome sequence and analysis of the tuber crop potato.</title>
        <authorList>
            <consortium name="The Potato Genome Sequencing Consortium"/>
        </authorList>
    </citation>
    <scope>NUCLEOTIDE SEQUENCE [LARGE SCALE GENOMIC DNA]</scope>
    <source>
        <strain evidence="2">cv. DM1-3 516 R44</strain>
    </source>
</reference>
<dbReference type="Proteomes" id="UP000011115">
    <property type="component" value="Unassembled WGS sequence"/>
</dbReference>
<evidence type="ECO:0000313" key="2">
    <source>
        <dbReference type="Proteomes" id="UP000011115"/>
    </source>
</evidence>
<keyword evidence="2" id="KW-1185">Reference proteome</keyword>
<dbReference type="PaxDb" id="4113-PGSC0003DMT400095310"/>
<dbReference type="AlphaFoldDB" id="M1DW06"/>
<reference evidence="1" key="2">
    <citation type="submission" date="2015-06" db="UniProtKB">
        <authorList>
            <consortium name="EnsemblPlants"/>
        </authorList>
    </citation>
    <scope>IDENTIFICATION</scope>
    <source>
        <strain evidence="1">DM1-3 516 R44</strain>
    </source>
</reference>
<protein>
    <submittedName>
        <fullName evidence="1">Uncharacterized protein</fullName>
    </submittedName>
</protein>
<dbReference type="HOGENOM" id="CLU_2417522_0_0_1"/>
<evidence type="ECO:0000313" key="1">
    <source>
        <dbReference type="EnsemblPlants" id="PGSC0003DMT400095310"/>
    </source>
</evidence>
<dbReference type="Gramene" id="PGSC0003DMT400095310">
    <property type="protein sequence ID" value="PGSC0003DMT400095310"/>
    <property type="gene ID" value="PGSC0003DMG400044881"/>
</dbReference>